<evidence type="ECO:0000313" key="2">
    <source>
        <dbReference type="Proteomes" id="UP000664915"/>
    </source>
</evidence>
<dbReference type="Proteomes" id="UP000664915">
    <property type="component" value="Segment"/>
</dbReference>
<dbReference type="EMBL" id="MW015081">
    <property type="protein sequence ID" value="QPX48148.1"/>
    <property type="molecule type" value="Genomic_DNA"/>
</dbReference>
<evidence type="ECO:0000313" key="1">
    <source>
        <dbReference type="EMBL" id="QPX48148.1"/>
    </source>
</evidence>
<protein>
    <submittedName>
        <fullName evidence="1">Uncharacterized protein</fullName>
    </submittedName>
</protein>
<proteinExistence type="predicted"/>
<dbReference type="RefSeq" id="YP_010670158.1">
    <property type="nucleotide sequence ID" value="NC_070963.1"/>
</dbReference>
<name>A0A879R3L9_9CAUD</name>
<dbReference type="GeneID" id="77946353"/>
<sequence length="68" mass="8127">MLTEYATAADFQRWREQAEKMTLAELYYAAADCRQAEYAMRGWNPIKEGYYSDQACTFGDEIRRRKMR</sequence>
<dbReference type="KEGG" id="vg:77946353"/>
<organism evidence="1 2">
    <name type="scientific">Synechococcus phage S-SRM01</name>
    <dbReference type="NCBI Taxonomy" id="2781608"/>
    <lineage>
        <taxon>Viruses</taxon>
        <taxon>Duplodnaviria</taxon>
        <taxon>Heunggongvirae</taxon>
        <taxon>Uroviricota</taxon>
        <taxon>Caudoviricetes</taxon>
        <taxon>Pantevenvirales</taxon>
        <taxon>Kyanoviridae</taxon>
        <taxon>Serangoonvirus</taxon>
        <taxon>Serangoonvirus essarone</taxon>
    </lineage>
</organism>
<accession>A0A879R3L9</accession>
<keyword evidence="2" id="KW-1185">Reference proteome</keyword>
<reference evidence="1" key="1">
    <citation type="submission" date="2020-09" db="EMBL/GenBank/DDBJ databases">
        <authorList>
            <person name="Zhang D."/>
            <person name="Hatherill J.R."/>
            <person name="Ramirez J.F."/>
            <person name="Edinger B."/>
            <person name="Balarin R."/>
            <person name="Sullivan A."/>
            <person name="Humpal K.M."/>
            <person name="Guseva A."/>
            <person name="Butela K.A."/>
            <person name="Garlena R.A."/>
            <person name="Russell D.A."/>
            <person name="Pope W.H."/>
            <person name="Jacobs-Sera D."/>
            <person name="Hatfull G.F."/>
        </authorList>
    </citation>
    <scope>NUCLEOTIDE SEQUENCE</scope>
</reference>